<dbReference type="GO" id="GO:0016787">
    <property type="term" value="F:hydrolase activity"/>
    <property type="evidence" value="ECO:0007669"/>
    <property type="project" value="UniProtKB-KW"/>
</dbReference>
<feature type="active site" evidence="2">
    <location>
        <position position="327"/>
    </location>
</feature>
<dbReference type="GO" id="GO:0004414">
    <property type="term" value="F:homoserine O-acetyltransferase activity"/>
    <property type="evidence" value="ECO:0007669"/>
    <property type="project" value="TreeGrafter"/>
</dbReference>
<keyword evidence="4" id="KW-1185">Reference proteome</keyword>
<dbReference type="RefSeq" id="WP_157523234.1">
    <property type="nucleotide sequence ID" value="NZ_CP066775.1"/>
</dbReference>
<organism evidence="3 4">
    <name type="scientific">Mucilaginibacter ginkgonis</name>
    <dbReference type="NCBI Taxonomy" id="2682091"/>
    <lineage>
        <taxon>Bacteria</taxon>
        <taxon>Pseudomonadati</taxon>
        <taxon>Bacteroidota</taxon>
        <taxon>Sphingobacteriia</taxon>
        <taxon>Sphingobacteriales</taxon>
        <taxon>Sphingobacteriaceae</taxon>
        <taxon>Mucilaginibacter</taxon>
    </lineage>
</organism>
<reference evidence="3 4" key="1">
    <citation type="submission" date="2020-12" db="EMBL/GenBank/DDBJ databases">
        <title>HMF7856_wgs.fasta genome submission.</title>
        <authorList>
            <person name="Kang H."/>
            <person name="Kim H."/>
            <person name="Joh K."/>
        </authorList>
    </citation>
    <scope>NUCLEOTIDE SEQUENCE [LARGE SCALE GENOMIC DNA]</scope>
    <source>
        <strain evidence="3 4">HMF7856</strain>
    </source>
</reference>
<dbReference type="GO" id="GO:0009086">
    <property type="term" value="P:methionine biosynthetic process"/>
    <property type="evidence" value="ECO:0007669"/>
    <property type="project" value="TreeGrafter"/>
</dbReference>
<sequence>MMLQKTEEIMKRCLIVLLLIWVCSTSFAKTIQIASIGNFKTTGGSEITDCKVGYQMFGKLNAAKNNAVLFPTWFTGTTNGLVMYTKPWQFIDTTKYCLILVDALGDGVSSSPSNSPTQHGNKFPAITIEDMVNSQHAMLTKTLGINHLYAIFGISMGGFQVYQWVVSYPDFVDRALPIVGSPRLSSYDLFVTNILKRLIEQNINFNHGNYTANPAIPLAAMYADMNLTTPLNIARNVKREDAAQRMASFEKPQAFDWNNFYTQLTALMGQDVSNKYGGSMEETAKHIKAKMVIVNARNDHSVNPLPASELAALLKAKFWLVDNEKGHNGVDFSSVEFKTLAADLLNSR</sequence>
<name>A0A6I4HUT4_9SPHI</name>
<protein>
    <submittedName>
        <fullName evidence="3">Alpha/beta fold hydrolase</fullName>
    </submittedName>
</protein>
<keyword evidence="1" id="KW-0808">Transferase</keyword>
<gene>
    <name evidence="3" type="ORF">GO620_000990</name>
</gene>
<dbReference type="AlphaFoldDB" id="A0A6I4HUT4"/>
<dbReference type="SUPFAM" id="SSF53474">
    <property type="entry name" value="alpha/beta-Hydrolases"/>
    <property type="match status" value="1"/>
</dbReference>
<feature type="active site" description="Nucleophile" evidence="2">
    <location>
        <position position="155"/>
    </location>
</feature>
<keyword evidence="3" id="KW-0378">Hydrolase</keyword>
<dbReference type="EMBL" id="CP066775">
    <property type="protein sequence ID" value="QQL50058.1"/>
    <property type="molecule type" value="Genomic_DNA"/>
</dbReference>
<dbReference type="GO" id="GO:0009092">
    <property type="term" value="P:homoserine metabolic process"/>
    <property type="evidence" value="ECO:0007669"/>
    <property type="project" value="TreeGrafter"/>
</dbReference>
<dbReference type="Gene3D" id="3.40.50.1820">
    <property type="entry name" value="alpha/beta hydrolase"/>
    <property type="match status" value="1"/>
</dbReference>
<dbReference type="PANTHER" id="PTHR32268">
    <property type="entry name" value="HOMOSERINE O-ACETYLTRANSFERASE"/>
    <property type="match status" value="1"/>
</dbReference>
<dbReference type="InterPro" id="IPR008220">
    <property type="entry name" value="HAT_MetX-like"/>
</dbReference>
<dbReference type="Pfam" id="PF00561">
    <property type="entry name" value="Abhydrolase_1"/>
    <property type="match status" value="1"/>
</dbReference>
<accession>A0A6I4HUT4</accession>
<dbReference type="InterPro" id="IPR000073">
    <property type="entry name" value="AB_hydrolase_1"/>
</dbReference>
<evidence type="ECO:0000313" key="4">
    <source>
        <dbReference type="Proteomes" id="UP000429232"/>
    </source>
</evidence>
<dbReference type="Proteomes" id="UP000429232">
    <property type="component" value="Chromosome"/>
</dbReference>
<dbReference type="KEGG" id="mgik:GO620_000990"/>
<evidence type="ECO:0000256" key="2">
    <source>
        <dbReference type="PIRSR" id="PIRSR000443-1"/>
    </source>
</evidence>
<evidence type="ECO:0000313" key="3">
    <source>
        <dbReference type="EMBL" id="QQL50058.1"/>
    </source>
</evidence>
<dbReference type="InterPro" id="IPR029058">
    <property type="entry name" value="AB_hydrolase_fold"/>
</dbReference>
<evidence type="ECO:0000256" key="1">
    <source>
        <dbReference type="ARBA" id="ARBA00022679"/>
    </source>
</evidence>
<feature type="active site" evidence="2">
    <location>
        <position position="299"/>
    </location>
</feature>
<proteinExistence type="predicted"/>
<dbReference type="PANTHER" id="PTHR32268:SF11">
    <property type="entry name" value="HOMOSERINE O-ACETYLTRANSFERASE"/>
    <property type="match status" value="1"/>
</dbReference>
<dbReference type="PIRSF" id="PIRSF000443">
    <property type="entry name" value="Homoser_Ac_trans"/>
    <property type="match status" value="1"/>
</dbReference>